<organism evidence="3 4">
    <name type="scientific">Methyloceanibacter methanicus</name>
    <dbReference type="NCBI Taxonomy" id="1774968"/>
    <lineage>
        <taxon>Bacteria</taxon>
        <taxon>Pseudomonadati</taxon>
        <taxon>Pseudomonadota</taxon>
        <taxon>Alphaproteobacteria</taxon>
        <taxon>Hyphomicrobiales</taxon>
        <taxon>Hyphomicrobiaceae</taxon>
        <taxon>Methyloceanibacter</taxon>
    </lineage>
</organism>
<dbReference type="Gene3D" id="3.20.180.10">
    <property type="entry name" value="PNP-oxidase-like"/>
    <property type="match status" value="1"/>
</dbReference>
<dbReference type="STRING" id="1774968.AUC68_01530"/>
<dbReference type="SUPFAM" id="SSF50475">
    <property type="entry name" value="FMN-binding split barrel"/>
    <property type="match status" value="1"/>
</dbReference>
<evidence type="ECO:0000259" key="1">
    <source>
        <dbReference type="Pfam" id="PF10615"/>
    </source>
</evidence>
<dbReference type="InterPro" id="IPR037119">
    <property type="entry name" value="Haem_oxidase_HugZ-like_sf"/>
</dbReference>
<dbReference type="PANTHER" id="PTHR13343">
    <property type="entry name" value="CREG1 PROTEIN"/>
    <property type="match status" value="1"/>
</dbReference>
<sequence>MAQVNNSPEYPDTAEIAAEARKLIRQAIKASLATLDTPDGAPYASLITLATDAGGAPVFLISTLARHTRNLMNEPRAAILVDGTGQGAAEGGDPLQGARLTLSGRAEKTEDPAVRRRFLARQAEASFYADFPDFSFWRLKVENAHFIGGFGRIVDLEPQDLSIPLTGAEAVVEAEEGIVAHMNADHADAVALYAQSLGGETAAPDAPPRRGTGAGAWRMTGLDPEGCDLVRGTEALRMTFPRRVETPQDARKALVRLVDEARAKIGST</sequence>
<dbReference type="InterPro" id="IPR012349">
    <property type="entry name" value="Split_barrel_FMN-bd"/>
</dbReference>
<dbReference type="PANTHER" id="PTHR13343:SF17">
    <property type="entry name" value="CELLULAR REPRESSOR OF E1A-STIMULATED GENES, ISOFORM A"/>
    <property type="match status" value="1"/>
</dbReference>
<name>A0A1E3W204_9HYPH</name>
<evidence type="ECO:0000313" key="4">
    <source>
        <dbReference type="Proteomes" id="UP000094501"/>
    </source>
</evidence>
<dbReference type="AlphaFoldDB" id="A0A1E3W204"/>
<dbReference type="Pfam" id="PF10615">
    <property type="entry name" value="DUF2470"/>
    <property type="match status" value="1"/>
</dbReference>
<gene>
    <name evidence="3" type="ORF">AUC68_01530</name>
</gene>
<dbReference type="InterPro" id="IPR019595">
    <property type="entry name" value="DUF2470"/>
</dbReference>
<proteinExistence type="predicted"/>
<dbReference type="Gene3D" id="2.30.110.10">
    <property type="entry name" value="Electron Transport, Fmn-binding Protein, Chain A"/>
    <property type="match status" value="1"/>
</dbReference>
<dbReference type="EMBL" id="LPWG01000010">
    <property type="protein sequence ID" value="ODR99847.1"/>
    <property type="molecule type" value="Genomic_DNA"/>
</dbReference>
<reference evidence="3 4" key="1">
    <citation type="journal article" date="2016" name="Environ. Microbiol.">
        <title>New Methyloceanibacter diversity from North Sea sediments includes methanotroph containing solely the soluble methane monooxygenase.</title>
        <authorList>
            <person name="Vekeman B."/>
            <person name="Kerckhof F.M."/>
            <person name="Cremers G."/>
            <person name="de Vos P."/>
            <person name="Vandamme P."/>
            <person name="Boon N."/>
            <person name="Op den Camp H.J."/>
            <person name="Heylen K."/>
        </authorList>
    </citation>
    <scope>NUCLEOTIDE SEQUENCE [LARGE SCALE GENOMIC DNA]</scope>
    <source>
        <strain evidence="3 4">R-67174</strain>
    </source>
</reference>
<dbReference type="RefSeq" id="WP_069436690.1">
    <property type="nucleotide sequence ID" value="NZ_LPWG01000010.1"/>
</dbReference>
<accession>A0A1E3W204</accession>
<dbReference type="OrthoDB" id="9814594at2"/>
<dbReference type="InterPro" id="IPR055343">
    <property type="entry name" value="CREG_beta-barrel"/>
</dbReference>
<dbReference type="GO" id="GO:0005737">
    <property type="term" value="C:cytoplasm"/>
    <property type="evidence" value="ECO:0007669"/>
    <property type="project" value="UniProtKB-ARBA"/>
</dbReference>
<dbReference type="Proteomes" id="UP000094501">
    <property type="component" value="Unassembled WGS sequence"/>
</dbReference>
<protein>
    <submittedName>
        <fullName evidence="3">Uncharacterized protein</fullName>
    </submittedName>
</protein>
<evidence type="ECO:0000259" key="2">
    <source>
        <dbReference type="Pfam" id="PF13883"/>
    </source>
</evidence>
<evidence type="ECO:0000313" key="3">
    <source>
        <dbReference type="EMBL" id="ODR99847.1"/>
    </source>
</evidence>
<comment type="caution">
    <text evidence="3">The sequence shown here is derived from an EMBL/GenBank/DDBJ whole genome shotgun (WGS) entry which is preliminary data.</text>
</comment>
<dbReference type="Pfam" id="PF13883">
    <property type="entry name" value="CREG_beta-barrel"/>
    <property type="match status" value="1"/>
</dbReference>
<feature type="domain" description="CREG-like beta-barrel" evidence="2">
    <location>
        <begin position="11"/>
        <end position="153"/>
    </location>
</feature>
<keyword evidence="4" id="KW-1185">Reference proteome</keyword>
<feature type="domain" description="DUF2470" evidence="1">
    <location>
        <begin position="176"/>
        <end position="257"/>
    </location>
</feature>